<reference evidence="2" key="1">
    <citation type="journal article" date="2019" name="Int. J. Syst. Evol. Microbiol.">
        <title>The Global Catalogue of Microorganisms (GCM) 10K type strain sequencing project: providing services to taxonomists for standard genome sequencing and annotation.</title>
        <authorList>
            <consortium name="The Broad Institute Genomics Platform"/>
            <consortium name="The Broad Institute Genome Sequencing Center for Infectious Disease"/>
            <person name="Wu L."/>
            <person name="Ma J."/>
        </authorList>
    </citation>
    <scope>NUCLEOTIDE SEQUENCE [LARGE SCALE GENOMIC DNA]</scope>
    <source>
        <strain evidence="2">JCM 9091</strain>
    </source>
</reference>
<evidence type="ECO:0000313" key="2">
    <source>
        <dbReference type="Proteomes" id="UP001501532"/>
    </source>
</evidence>
<sequence length="118" mass="12482">MLATSPPGVHRALMVSQWSKDVPLFPHTVAAEERSEQGLRRLAAAGAGVVPGEVAGLVTERDRLTGVRLADGTLHDRSVPFVTPRPVPRTALRDQRGGCSWRAWTRPQGCGPAAGGAP</sequence>
<name>A0ABP6L5M8_9ACTN</name>
<dbReference type="Proteomes" id="UP001501532">
    <property type="component" value="Unassembled WGS sequence"/>
</dbReference>
<dbReference type="Gene3D" id="3.50.50.60">
    <property type="entry name" value="FAD/NAD(P)-binding domain"/>
    <property type="match status" value="2"/>
</dbReference>
<comment type="caution">
    <text evidence="1">The sequence shown here is derived from an EMBL/GenBank/DDBJ whole genome shotgun (WGS) entry which is preliminary data.</text>
</comment>
<gene>
    <name evidence="1" type="ORF">GCM10010448_09590</name>
</gene>
<organism evidence="1 2">
    <name type="scientific">Streptomyces glomeratus</name>
    <dbReference type="NCBI Taxonomy" id="284452"/>
    <lineage>
        <taxon>Bacteria</taxon>
        <taxon>Bacillati</taxon>
        <taxon>Actinomycetota</taxon>
        <taxon>Actinomycetes</taxon>
        <taxon>Kitasatosporales</taxon>
        <taxon>Streptomycetaceae</taxon>
        <taxon>Streptomyces</taxon>
    </lineage>
</organism>
<accession>A0ABP6L5M8</accession>
<dbReference type="EMBL" id="BAAAUF010000008">
    <property type="protein sequence ID" value="GAA3029693.1"/>
    <property type="molecule type" value="Genomic_DNA"/>
</dbReference>
<keyword evidence="2" id="KW-1185">Reference proteome</keyword>
<protein>
    <submittedName>
        <fullName evidence="1">Uncharacterized protein</fullName>
    </submittedName>
</protein>
<proteinExistence type="predicted"/>
<dbReference type="InterPro" id="IPR036188">
    <property type="entry name" value="FAD/NAD-bd_sf"/>
</dbReference>
<evidence type="ECO:0000313" key="1">
    <source>
        <dbReference type="EMBL" id="GAA3029693.1"/>
    </source>
</evidence>